<accession>A0A238X7F5</accession>
<feature type="transmembrane region" description="Helical" evidence="6">
    <location>
        <begin position="116"/>
        <end position="138"/>
    </location>
</feature>
<keyword evidence="4 6" id="KW-1133">Transmembrane helix</keyword>
<evidence type="ECO:0000256" key="6">
    <source>
        <dbReference type="SAM" id="Phobius"/>
    </source>
</evidence>
<reference evidence="7 8" key="1">
    <citation type="submission" date="2017-06" db="EMBL/GenBank/DDBJ databases">
        <authorList>
            <person name="Kim H.J."/>
            <person name="Triplett B.A."/>
        </authorList>
    </citation>
    <scope>NUCLEOTIDE SEQUENCE [LARGE SCALE GENOMIC DNA]</scope>
    <source>
        <strain evidence="7 8">DSM 8800</strain>
    </source>
</reference>
<evidence type="ECO:0000313" key="8">
    <source>
        <dbReference type="Proteomes" id="UP000198397"/>
    </source>
</evidence>
<feature type="transmembrane region" description="Helical" evidence="6">
    <location>
        <begin position="49"/>
        <end position="72"/>
    </location>
</feature>
<proteinExistence type="predicted"/>
<keyword evidence="2" id="KW-1003">Cell membrane</keyword>
<feature type="transmembrane region" description="Helical" evidence="6">
    <location>
        <begin position="182"/>
        <end position="200"/>
    </location>
</feature>
<evidence type="ECO:0000256" key="2">
    <source>
        <dbReference type="ARBA" id="ARBA00022475"/>
    </source>
</evidence>
<evidence type="ECO:0000256" key="5">
    <source>
        <dbReference type="ARBA" id="ARBA00023136"/>
    </source>
</evidence>
<keyword evidence="5 6" id="KW-0472">Membrane</keyword>
<dbReference type="GO" id="GO:0005886">
    <property type="term" value="C:plasma membrane"/>
    <property type="evidence" value="ECO:0007669"/>
    <property type="project" value="UniProtKB-SubCell"/>
</dbReference>
<keyword evidence="8" id="KW-1185">Reference proteome</keyword>
<dbReference type="Pfam" id="PF01810">
    <property type="entry name" value="LysE"/>
    <property type="match status" value="1"/>
</dbReference>
<evidence type="ECO:0000313" key="7">
    <source>
        <dbReference type="EMBL" id="SNR54552.1"/>
    </source>
</evidence>
<evidence type="ECO:0000256" key="4">
    <source>
        <dbReference type="ARBA" id="ARBA00022989"/>
    </source>
</evidence>
<feature type="transmembrane region" description="Helical" evidence="6">
    <location>
        <begin position="12"/>
        <end position="37"/>
    </location>
</feature>
<dbReference type="EMBL" id="FZNQ01000014">
    <property type="protein sequence ID" value="SNR54552.1"/>
    <property type="molecule type" value="Genomic_DNA"/>
</dbReference>
<organism evidence="7 8">
    <name type="scientific">Halorubrum vacuolatum</name>
    <name type="common">Natronobacterium vacuolatum</name>
    <dbReference type="NCBI Taxonomy" id="63740"/>
    <lineage>
        <taxon>Archaea</taxon>
        <taxon>Methanobacteriati</taxon>
        <taxon>Methanobacteriota</taxon>
        <taxon>Stenosarchaea group</taxon>
        <taxon>Halobacteria</taxon>
        <taxon>Halobacteriales</taxon>
        <taxon>Haloferacaceae</taxon>
        <taxon>Halorubrum</taxon>
    </lineage>
</organism>
<dbReference type="OrthoDB" id="202606at2157"/>
<protein>
    <submittedName>
        <fullName evidence="7">Threonine/homoserine/homoserine lactone efflux protein</fullName>
    </submittedName>
</protein>
<dbReference type="Proteomes" id="UP000198397">
    <property type="component" value="Unassembled WGS sequence"/>
</dbReference>
<sequence>MPVPAVVSLDPTTYALFVLAAVTLIVTPGPDTLFVLSRGLEDRGLGLRAAGGVTLGILFHTALVVAGLAALYRRVPGAERAVTLVGGLYLCYLGLASLRSAGGDETPEEGGLRQGFLVNALNPQVALFFLAFLPGFAAGGGGSAIAALGGTYAALTAVYLGLVALAANAAARLLTADSTQIWLDRVAGGVLLALGGWLLLT</sequence>
<feature type="transmembrane region" description="Helical" evidence="6">
    <location>
        <begin position="144"/>
        <end position="170"/>
    </location>
</feature>
<evidence type="ECO:0000256" key="1">
    <source>
        <dbReference type="ARBA" id="ARBA00004651"/>
    </source>
</evidence>
<comment type="subcellular location">
    <subcellularLocation>
        <location evidence="1">Cell membrane</location>
        <topology evidence="1">Multi-pass membrane protein</topology>
    </subcellularLocation>
</comment>
<dbReference type="PANTHER" id="PTHR30086">
    <property type="entry name" value="ARGININE EXPORTER PROTEIN ARGO"/>
    <property type="match status" value="1"/>
</dbReference>
<evidence type="ECO:0000256" key="3">
    <source>
        <dbReference type="ARBA" id="ARBA00022692"/>
    </source>
</evidence>
<name>A0A238X7F5_HALVU</name>
<dbReference type="RefSeq" id="WP_089385349.1">
    <property type="nucleotide sequence ID" value="NZ_FZNQ01000014.1"/>
</dbReference>
<dbReference type="PANTHER" id="PTHR30086:SF20">
    <property type="entry name" value="ARGININE EXPORTER PROTEIN ARGO-RELATED"/>
    <property type="match status" value="1"/>
</dbReference>
<dbReference type="InterPro" id="IPR001123">
    <property type="entry name" value="LeuE-type"/>
</dbReference>
<gene>
    <name evidence="7" type="ORF">SAMN06264855_11431</name>
</gene>
<dbReference type="GO" id="GO:0015171">
    <property type="term" value="F:amino acid transmembrane transporter activity"/>
    <property type="evidence" value="ECO:0007669"/>
    <property type="project" value="TreeGrafter"/>
</dbReference>
<feature type="transmembrane region" description="Helical" evidence="6">
    <location>
        <begin position="78"/>
        <end position="95"/>
    </location>
</feature>
<dbReference type="AlphaFoldDB" id="A0A238X7F5"/>
<keyword evidence="3 6" id="KW-0812">Transmembrane</keyword>